<evidence type="ECO:0000313" key="3">
    <source>
        <dbReference type="EMBL" id="GAA0537216.1"/>
    </source>
</evidence>
<proteinExistence type="inferred from homology"/>
<keyword evidence="4" id="KW-1185">Reference proteome</keyword>
<dbReference type="Pfam" id="PF00067">
    <property type="entry name" value="p450"/>
    <property type="match status" value="1"/>
</dbReference>
<reference evidence="3 4" key="1">
    <citation type="journal article" date="2019" name="Int. J. Syst. Evol. Microbiol.">
        <title>The Global Catalogue of Microorganisms (GCM) 10K type strain sequencing project: providing services to taxonomists for standard genome sequencing and annotation.</title>
        <authorList>
            <consortium name="The Broad Institute Genomics Platform"/>
            <consortium name="The Broad Institute Genome Sequencing Center for Infectious Disease"/>
            <person name="Wu L."/>
            <person name="Ma J."/>
        </authorList>
    </citation>
    <scope>NUCLEOTIDE SEQUENCE [LARGE SCALE GENOMIC DNA]</scope>
    <source>
        <strain evidence="3 4">JCM 10303</strain>
    </source>
</reference>
<keyword evidence="2" id="KW-0503">Monooxygenase</keyword>
<keyword evidence="2" id="KW-0479">Metal-binding</keyword>
<gene>
    <name evidence="3" type="ORF">GCM10009533_40540</name>
</gene>
<evidence type="ECO:0000256" key="1">
    <source>
        <dbReference type="ARBA" id="ARBA00010617"/>
    </source>
</evidence>
<dbReference type="InterPro" id="IPR002397">
    <property type="entry name" value="Cyt_P450_B"/>
</dbReference>
<dbReference type="SUPFAM" id="SSF48264">
    <property type="entry name" value="Cytochrome P450"/>
    <property type="match status" value="1"/>
</dbReference>
<keyword evidence="2" id="KW-0560">Oxidoreductase</keyword>
<keyword evidence="2" id="KW-0408">Iron</keyword>
<accession>A0ABN1D8I8</accession>
<dbReference type="InterPro" id="IPR036396">
    <property type="entry name" value="Cyt_P450_sf"/>
</dbReference>
<dbReference type="CDD" id="cd11031">
    <property type="entry name" value="Cyp158A-like"/>
    <property type="match status" value="1"/>
</dbReference>
<protein>
    <submittedName>
        <fullName evidence="3">Cytochrome P450</fullName>
    </submittedName>
</protein>
<sequence length="401" mass="45179">MTDRCPARMYDPADLPGMTFDPVFLELLRDEPVARIRMRYGEGEAWLLTRYEDVKFVTSDPRFSRKIMGRPFPKMTKHHIPMDRAISFSDPPEHARVRRVVARDFSPGSIERLRPTAEKIMHRYLDELVASGPPADLVRHVTSPFPMAVLGELMGIPESDRQWLIDCSSQVLSMAPDQAAVDRINGIKAEVAEYFLALVESRRADPRDDVVSTVAAARERGDLDDEEVGAMTVLLALNGWHAVRNNSTNMVYVLLTDPELRSRLKADLALVPTAVEELLRYIPHKRGIGQPRIATEDVDIRGVRISKGDVVYVSYIAANWDEEVYPEPDRVDLDRPEVPHLAFGHGPHYCMGPMLARMESQVLLSSLLTRLPDLALAVPPEQVAWQPNALIRGPVELPVTW</sequence>
<dbReference type="RefSeq" id="WP_011873298.1">
    <property type="nucleotide sequence ID" value="NZ_BAAAGS010000027.1"/>
</dbReference>
<evidence type="ECO:0000256" key="2">
    <source>
        <dbReference type="RuleBase" id="RU000461"/>
    </source>
</evidence>
<dbReference type="InterPro" id="IPR001128">
    <property type="entry name" value="Cyt_P450"/>
</dbReference>
<keyword evidence="2" id="KW-0349">Heme</keyword>
<comment type="caution">
    <text evidence="3">The sequence shown here is derived from an EMBL/GenBank/DDBJ whole genome shotgun (WGS) entry which is preliminary data.</text>
</comment>
<dbReference type="PANTHER" id="PTHR46696">
    <property type="entry name" value="P450, PUTATIVE (EUROFUNG)-RELATED"/>
    <property type="match status" value="1"/>
</dbReference>
<dbReference type="PANTHER" id="PTHR46696:SF1">
    <property type="entry name" value="CYTOCHROME P450 YJIB-RELATED"/>
    <property type="match status" value="1"/>
</dbReference>
<dbReference type="EMBL" id="BAAAGS010000027">
    <property type="protein sequence ID" value="GAA0537216.1"/>
    <property type="molecule type" value="Genomic_DNA"/>
</dbReference>
<organism evidence="3 4">
    <name type="scientific">Saccharopolyspora erythraea</name>
    <name type="common">Streptomyces erythraeus</name>
    <dbReference type="NCBI Taxonomy" id="1836"/>
    <lineage>
        <taxon>Bacteria</taxon>
        <taxon>Bacillati</taxon>
        <taxon>Actinomycetota</taxon>
        <taxon>Actinomycetes</taxon>
        <taxon>Pseudonocardiales</taxon>
        <taxon>Pseudonocardiaceae</taxon>
        <taxon>Saccharopolyspora</taxon>
    </lineage>
</organism>
<comment type="similarity">
    <text evidence="1 2">Belongs to the cytochrome P450 family.</text>
</comment>
<dbReference type="PROSITE" id="PS00086">
    <property type="entry name" value="CYTOCHROME_P450"/>
    <property type="match status" value="1"/>
</dbReference>
<evidence type="ECO:0000313" key="4">
    <source>
        <dbReference type="Proteomes" id="UP001500729"/>
    </source>
</evidence>
<dbReference type="PRINTS" id="PR00359">
    <property type="entry name" value="BP450"/>
</dbReference>
<dbReference type="Proteomes" id="UP001500729">
    <property type="component" value="Unassembled WGS sequence"/>
</dbReference>
<name>A0ABN1D8I8_SACER</name>
<dbReference type="Gene3D" id="1.10.630.10">
    <property type="entry name" value="Cytochrome P450"/>
    <property type="match status" value="1"/>
</dbReference>
<dbReference type="InterPro" id="IPR017972">
    <property type="entry name" value="Cyt_P450_CS"/>
</dbReference>